<protein>
    <submittedName>
        <fullName evidence="1">Uncharacterized protein</fullName>
    </submittedName>
</protein>
<dbReference type="PANTHER" id="PTHR38790">
    <property type="entry name" value="2EXR DOMAIN-CONTAINING PROTEIN-RELATED"/>
    <property type="match status" value="1"/>
</dbReference>
<name>A0A8H6RJ01_9PEZI</name>
<organism evidence="1 2">
    <name type="scientific">Pseudocercospora fuligena</name>
    <dbReference type="NCBI Taxonomy" id="685502"/>
    <lineage>
        <taxon>Eukaryota</taxon>
        <taxon>Fungi</taxon>
        <taxon>Dikarya</taxon>
        <taxon>Ascomycota</taxon>
        <taxon>Pezizomycotina</taxon>
        <taxon>Dothideomycetes</taxon>
        <taxon>Dothideomycetidae</taxon>
        <taxon>Mycosphaerellales</taxon>
        <taxon>Mycosphaerellaceae</taxon>
        <taxon>Pseudocercospora</taxon>
    </lineage>
</organism>
<reference evidence="1" key="1">
    <citation type="submission" date="2020-04" db="EMBL/GenBank/DDBJ databases">
        <title>Draft genome resource of the tomato pathogen Pseudocercospora fuligena.</title>
        <authorList>
            <person name="Zaccaron A."/>
        </authorList>
    </citation>
    <scope>NUCLEOTIDE SEQUENCE</scope>
    <source>
        <strain evidence="1">PF001</strain>
    </source>
</reference>
<proteinExistence type="predicted"/>
<dbReference type="Proteomes" id="UP000660729">
    <property type="component" value="Unassembled WGS sequence"/>
</dbReference>
<comment type="caution">
    <text evidence="1">The sequence shown here is derived from an EMBL/GenBank/DDBJ whole genome shotgun (WGS) entry which is preliminary data.</text>
</comment>
<keyword evidence="2" id="KW-1185">Reference proteome</keyword>
<dbReference type="OrthoDB" id="3648501at2759"/>
<accession>A0A8H6RJ01</accession>
<dbReference type="PANTHER" id="PTHR38790:SF4">
    <property type="entry name" value="2EXR DOMAIN-CONTAINING PROTEIN"/>
    <property type="match status" value="1"/>
</dbReference>
<dbReference type="AlphaFoldDB" id="A0A8H6RJ01"/>
<evidence type="ECO:0000313" key="1">
    <source>
        <dbReference type="EMBL" id="KAF7192720.1"/>
    </source>
</evidence>
<evidence type="ECO:0000313" key="2">
    <source>
        <dbReference type="Proteomes" id="UP000660729"/>
    </source>
</evidence>
<dbReference type="EMBL" id="JABCIY010000111">
    <property type="protein sequence ID" value="KAF7192720.1"/>
    <property type="molecule type" value="Genomic_DNA"/>
</dbReference>
<gene>
    <name evidence="1" type="ORF">HII31_05946</name>
</gene>
<sequence>MEIAATEPLPAMARAEVIAGPQAHDQEACPLFALPGEIRTYIYELVLLAGVLRDNGGLVKLEKRTQIGMLIQPPSVLSLLATCRIIQYEAAGIFYEKIHLEFTCSTKASIERDREFFKTLSQPRLDGISVLSITKRRINNIAWLCKQLKQLSSLKDLNFTITEHESDTWFDLHRKTMGNRIGLLRALARMDQLETVSFSFQRGIDVSSAETEQIADFVGELNEVIPRNWNAAHPQNCVPGALKHQEVTGEKYGKQELSSVNAATTTGI</sequence>